<protein>
    <recommendedName>
        <fullName evidence="2">AlgX/AlgJ SGNH hydrolase-like domain-containing protein</fullName>
    </recommendedName>
</protein>
<dbReference type="EMBL" id="FO082879">
    <property type="protein sequence ID" value="CCF78700.1"/>
    <property type="molecule type" value="Genomic_DNA"/>
</dbReference>
<reference evidence="1" key="2">
    <citation type="submission" date="2013-02" db="EMBL/GenBank/DDBJ databases">
        <title>EmbRS an orphan two-component system to save Rubrivivax gelatinosus from drowning.</title>
        <authorList>
            <person name="Steunou A."/>
            <person name="Liotenberg S."/>
            <person name="Soler M."/>
            <person name="Briandet R."/>
            <person name="Barbe V."/>
            <person name="Astier C."/>
            <person name="Ouchane S."/>
        </authorList>
    </citation>
    <scope>NUCLEOTIDE SEQUENCE</scope>
    <source>
        <strain evidence="1">S1</strain>
    </source>
</reference>
<sequence length="335" mass="36807">MTGALATLLALELLLRLLPVSTATLTGYYLDPEVLSYPPGHAWRTATGWDLRNAQTLRANNWGFVADHDFVPDPEAVGLIGDSYVEASMLAAEARPATQLERLLRDRRPVYAFGSPGTALLDHAQRVRLAAARLGLRDFVFLLEDSDARQSLCGSGNVQSRCLDPDTLQPRVERLPPPSALKRVLRHSALAQYLGSQLKFRGGAFWDGLWTRRVPGERPASAVPATPSPAQQARSRSVVDAVVSRFFADAGPYLTGRAVFLVDGDRHGRPAEGYRERDYLIERLRAHGAEVIDLETVYSEHARHSALSLDVGPYDRHLNGLGVELAMRSAAGRLR</sequence>
<dbReference type="AlphaFoldDB" id="L8BAR4"/>
<reference evidence="1" key="1">
    <citation type="submission" date="2012-02" db="EMBL/GenBank/DDBJ databases">
        <authorList>
            <person name="Genoscope - CEA"/>
        </authorList>
    </citation>
    <scope>NUCLEOTIDE SEQUENCE</scope>
    <source>
        <strain evidence="1">S1</strain>
    </source>
</reference>
<gene>
    <name evidence="1" type="ORF">RGS1_10405</name>
</gene>
<accession>L8BAR4</accession>
<organism evidence="1">
    <name type="scientific">Rubrivivax gelatinosus S1</name>
    <dbReference type="NCBI Taxonomy" id="1138313"/>
    <lineage>
        <taxon>Bacteria</taxon>
        <taxon>Pseudomonadati</taxon>
        <taxon>Pseudomonadota</taxon>
        <taxon>Betaproteobacteria</taxon>
        <taxon>Burkholderiales</taxon>
        <taxon>Sphaerotilaceae</taxon>
        <taxon>Rubrivivax</taxon>
    </lineage>
</organism>
<evidence type="ECO:0008006" key="2">
    <source>
        <dbReference type="Google" id="ProtNLM"/>
    </source>
</evidence>
<proteinExistence type="predicted"/>
<name>L8BAR4_RUBGE</name>
<evidence type="ECO:0000313" key="1">
    <source>
        <dbReference type="EMBL" id="CCF78700.1"/>
    </source>
</evidence>